<keyword evidence="3" id="KW-1185">Reference proteome</keyword>
<evidence type="ECO:0000313" key="3">
    <source>
        <dbReference type="Proteomes" id="UP000008694"/>
    </source>
</evidence>
<evidence type="ECO:0000313" key="2">
    <source>
        <dbReference type="EMBL" id="EFH46709.1"/>
    </source>
</evidence>
<dbReference type="EMBL" id="GL348719">
    <property type="protein sequence ID" value="EFH46709.1"/>
    <property type="molecule type" value="Genomic_DNA"/>
</dbReference>
<proteinExistence type="predicted"/>
<dbReference type="HOGENOM" id="CLU_964257_0_0_1"/>
<dbReference type="Proteomes" id="UP000008694">
    <property type="component" value="Unassembled WGS sequence"/>
</dbReference>
<sequence>MGRVYNKADSTTIKGCSSNSRSRYSSVAVNCEIAGTRGLRMHWKGKASVILDKCTMILENDAYRKMTTSKDPCLPAEGDEIRGLRDSVWDDGEICIAPESDSEVSDVPEDIKPHQWLGLYCYNFQKGTDYEFKCVRNCYTEFGSLITLEAMNPANSSPLTFEMLVKHDDLTEGVQSWWKIKGSKEADHEWDNEAIDDRYKGEMPKWLSDDDLQHCYVVKDSELMETKNWWLLLFSEFAFYTKWSGTLRPRDAVECLPLETQKVVVETQGKAETEPRELRSSRRQMQSST</sequence>
<evidence type="ECO:0000256" key="1">
    <source>
        <dbReference type="SAM" id="MobiDB-lite"/>
    </source>
</evidence>
<protein>
    <submittedName>
        <fullName evidence="2">Uncharacterized protein</fullName>
    </submittedName>
</protein>
<gene>
    <name evidence="2" type="ORF">ARALYDRAFT_915712</name>
</gene>
<organism evidence="3">
    <name type="scientific">Arabidopsis lyrata subsp. lyrata</name>
    <name type="common">Lyre-leaved rock-cress</name>
    <dbReference type="NCBI Taxonomy" id="81972"/>
    <lineage>
        <taxon>Eukaryota</taxon>
        <taxon>Viridiplantae</taxon>
        <taxon>Streptophyta</taxon>
        <taxon>Embryophyta</taxon>
        <taxon>Tracheophyta</taxon>
        <taxon>Spermatophyta</taxon>
        <taxon>Magnoliopsida</taxon>
        <taxon>eudicotyledons</taxon>
        <taxon>Gunneridae</taxon>
        <taxon>Pentapetalae</taxon>
        <taxon>rosids</taxon>
        <taxon>malvids</taxon>
        <taxon>Brassicales</taxon>
        <taxon>Brassicaceae</taxon>
        <taxon>Camelineae</taxon>
        <taxon>Arabidopsis</taxon>
    </lineage>
</organism>
<dbReference type="InterPro" id="IPR006462">
    <property type="entry name" value="MS5"/>
</dbReference>
<dbReference type="PANTHER" id="PTHR31260:SF49">
    <property type="entry name" value="CYSTATIN DOMAIN-CONTAINING PROTEIN"/>
    <property type="match status" value="1"/>
</dbReference>
<dbReference type="AlphaFoldDB" id="D7MHW2"/>
<feature type="compositionally biased region" description="Basic and acidic residues" evidence="1">
    <location>
        <begin position="269"/>
        <end position="280"/>
    </location>
</feature>
<name>D7MHW2_ARALL</name>
<feature type="region of interest" description="Disordered" evidence="1">
    <location>
        <begin position="267"/>
        <end position="289"/>
    </location>
</feature>
<accession>D7MHW2</accession>
<dbReference type="PANTHER" id="PTHR31260">
    <property type="entry name" value="CYSTATIN/MONELLIN SUPERFAMILY PROTEIN"/>
    <property type="match status" value="1"/>
</dbReference>
<reference evidence="3" key="1">
    <citation type="journal article" date="2011" name="Nat. Genet.">
        <title>The Arabidopsis lyrata genome sequence and the basis of rapid genome size change.</title>
        <authorList>
            <person name="Hu T.T."/>
            <person name="Pattyn P."/>
            <person name="Bakker E.G."/>
            <person name="Cao J."/>
            <person name="Cheng J.-F."/>
            <person name="Clark R.M."/>
            <person name="Fahlgren N."/>
            <person name="Fawcett J.A."/>
            <person name="Grimwood J."/>
            <person name="Gundlach H."/>
            <person name="Haberer G."/>
            <person name="Hollister J.D."/>
            <person name="Ossowski S."/>
            <person name="Ottilar R.P."/>
            <person name="Salamov A.A."/>
            <person name="Schneeberger K."/>
            <person name="Spannagl M."/>
            <person name="Wang X."/>
            <person name="Yang L."/>
            <person name="Nasrallah M.E."/>
            <person name="Bergelson J."/>
            <person name="Carrington J.C."/>
            <person name="Gaut B.S."/>
            <person name="Schmutz J."/>
            <person name="Mayer K.F.X."/>
            <person name="Van de Peer Y."/>
            <person name="Grigoriev I.V."/>
            <person name="Nordborg M."/>
            <person name="Weigel D."/>
            <person name="Guo Y.-L."/>
        </authorList>
    </citation>
    <scope>NUCLEOTIDE SEQUENCE [LARGE SCALE GENOMIC DNA]</scope>
    <source>
        <strain evidence="3">cv. MN47</strain>
    </source>
</reference>
<dbReference type="Gramene" id="scaffold_703454.1">
    <property type="protein sequence ID" value="scaffold_703454.1"/>
    <property type="gene ID" value="scaffold_703454.1"/>
</dbReference>
<dbReference type="Pfam" id="PF04776">
    <property type="entry name" value="protein_MS5"/>
    <property type="match status" value="1"/>
</dbReference>